<keyword evidence="8" id="KW-0256">Endoplasmic reticulum</keyword>
<dbReference type="InterPro" id="IPR053974">
    <property type="entry name" value="ERMP1_1-A_TM"/>
</dbReference>
<sequence length="885" mass="99188">MLRQRAKGSADDEWPPPPPPLAEDKPALCASKIHRLSTTGTTIAVISVAGLIYLIAVLLNNRLPLPLNISDESFHPNRFIAERARNSLEQLVDLGPKVVGSYENEMLAVHLLSVQINYTMLQAKPVHKITYDLQHASGSYYLGYKPIGMASVYNNVQNIIVKIGPHVNATSSLLVNCHFDSVPSSPGASDDGLNCVVMLEVLRVLSRQDKPLQQNVIFLFNGAEETPLQASHGFIAHHKWAKEVRAFVNLESCGAGGRETLFQAGPNHPWLIEQYAKSVPFPNGLVLAEEIFQGGLIPSDTDFRIFRDFGHIPGLDFAHCKNGYVYHTKYDRLDQILPSVFQHTGDNLLALIRQIVSSKEIQNPELYKEGRQVYFDVGGLFFVHYSETEGIVLNLAAVMLSVYTVFQNTFLFTTGMKRKEVCQQLVMSVVVPGLGFILALASVILVGFVLDHTHSTLTWYNQSWLIIPLYYMPTLFALGLPLYFFNACKSNSLCTGVQVQLYCNGIQLLWSILLFMATAAGLRSSYILMLLVLIPAMANFLLILCQLQRSVPVWLSGYMASALLPVFYIVYVSLLAMQLFIPISGRMGSTTNPELLLGILSMLLCTLAASYFIPLVVLIKKPWVVFLGLFILHVSTLLSVMYTPLGFPYVADPAGPTPQRIMIMHTERSFYDISGFERKHDHGYFIVNLDRRVNELGKVVPKIESALSIEKDCQSEVYCGIPVFSSRLKPSSSLGKWIPASPPVIFEPTFIDLLHSQKFSSTKLKRLTFNVTGPDQMVIIVLPKPNINLVGWSLTDSLPIPSHTWSDRPSYLMRYTRGLSAPIWQFWFDLEVPPDYGGPSLDIAVVGHYFHEERHRTTTFKDFLKKIPEWAHVTAWTATYKSYIF</sequence>
<evidence type="ECO:0000256" key="8">
    <source>
        <dbReference type="ARBA" id="ARBA00022824"/>
    </source>
</evidence>
<feature type="transmembrane region" description="Helical" evidence="16">
    <location>
        <begin position="557"/>
        <end position="583"/>
    </location>
</feature>
<dbReference type="Pfam" id="PF22248">
    <property type="entry name" value="ERMP1_C"/>
    <property type="match status" value="1"/>
</dbReference>
<feature type="transmembrane region" description="Helical" evidence="16">
    <location>
        <begin position="623"/>
        <end position="642"/>
    </location>
</feature>
<feature type="transmembrane region" description="Helical" evidence="16">
    <location>
        <begin position="526"/>
        <end position="545"/>
    </location>
</feature>
<keyword evidence="6" id="KW-0479">Metal-binding</keyword>
<feature type="transmembrane region" description="Helical" evidence="16">
    <location>
        <begin position="595"/>
        <end position="616"/>
    </location>
</feature>
<evidence type="ECO:0000256" key="4">
    <source>
        <dbReference type="ARBA" id="ARBA00022670"/>
    </source>
</evidence>
<evidence type="ECO:0000313" key="20">
    <source>
        <dbReference type="EMBL" id="JAS06373.1"/>
    </source>
</evidence>
<evidence type="ECO:0000256" key="13">
    <source>
        <dbReference type="ARBA" id="ARBA00023180"/>
    </source>
</evidence>
<dbReference type="FunFam" id="3.40.630.10:FF:000008">
    <property type="entry name" value="Endoplasmic reticulum metallopeptidase 1"/>
    <property type="match status" value="1"/>
</dbReference>
<keyword evidence="5 16" id="KW-0812">Transmembrane</keyword>
<feature type="transmembrane region" description="Helical" evidence="16">
    <location>
        <begin position="499"/>
        <end position="520"/>
    </location>
</feature>
<comment type="subcellular location">
    <subcellularLocation>
        <location evidence="2">Endoplasmic reticulum membrane</location>
        <topology evidence="2">Multi-pass membrane protein</topology>
    </subcellularLocation>
</comment>
<evidence type="ECO:0000256" key="9">
    <source>
        <dbReference type="ARBA" id="ARBA00022833"/>
    </source>
</evidence>
<feature type="transmembrane region" description="Helical" evidence="16">
    <location>
        <begin position="425"/>
        <end position="450"/>
    </location>
</feature>
<dbReference type="PANTHER" id="PTHR12147">
    <property type="entry name" value="METALLOPEPTIDASE M28 FAMILY MEMBER"/>
    <property type="match status" value="1"/>
</dbReference>
<dbReference type="Gene3D" id="3.40.630.10">
    <property type="entry name" value="Zn peptidases"/>
    <property type="match status" value="1"/>
</dbReference>
<evidence type="ECO:0000256" key="1">
    <source>
        <dbReference type="ARBA" id="ARBA00001947"/>
    </source>
</evidence>
<dbReference type="GO" id="GO:0006508">
    <property type="term" value="P:proteolysis"/>
    <property type="evidence" value="ECO:0007669"/>
    <property type="project" value="UniProtKB-KW"/>
</dbReference>
<keyword evidence="4" id="KW-0645">Protease</keyword>
<organism evidence="20">
    <name type="scientific">Clastoptera arizonana</name>
    <name type="common">Arizona spittle bug</name>
    <dbReference type="NCBI Taxonomy" id="38151"/>
    <lineage>
        <taxon>Eukaryota</taxon>
        <taxon>Metazoa</taxon>
        <taxon>Ecdysozoa</taxon>
        <taxon>Arthropoda</taxon>
        <taxon>Hexapoda</taxon>
        <taxon>Insecta</taxon>
        <taxon>Pterygota</taxon>
        <taxon>Neoptera</taxon>
        <taxon>Paraneoptera</taxon>
        <taxon>Hemiptera</taxon>
        <taxon>Auchenorrhyncha</taxon>
        <taxon>Cercopoidea</taxon>
        <taxon>Clastopteridae</taxon>
        <taxon>Clastoptera</taxon>
    </lineage>
</organism>
<feature type="transmembrane region" description="Helical" evidence="16">
    <location>
        <begin position="41"/>
        <end position="59"/>
    </location>
</feature>
<dbReference type="InterPro" id="IPR007484">
    <property type="entry name" value="Peptidase_M28"/>
</dbReference>
<keyword evidence="13" id="KW-0325">Glycoprotein</keyword>
<keyword evidence="9" id="KW-0862">Zinc</keyword>
<feature type="transmembrane region" description="Helical" evidence="16">
    <location>
        <begin position="470"/>
        <end position="487"/>
    </location>
</feature>
<dbReference type="InterPro" id="IPR045175">
    <property type="entry name" value="M28_fam"/>
</dbReference>
<feature type="domain" description="Peptidase M28" evidence="17">
    <location>
        <begin position="158"/>
        <end position="351"/>
    </location>
</feature>
<evidence type="ECO:0000256" key="6">
    <source>
        <dbReference type="ARBA" id="ARBA00022723"/>
    </source>
</evidence>
<feature type="domain" description="Endoplasmic reticulum metallopeptidase 1-like C-terminal" evidence="18">
    <location>
        <begin position="656"/>
        <end position="883"/>
    </location>
</feature>
<evidence type="ECO:0000259" key="19">
    <source>
        <dbReference type="Pfam" id="PF22249"/>
    </source>
</evidence>
<evidence type="ECO:0000259" key="17">
    <source>
        <dbReference type="Pfam" id="PF04389"/>
    </source>
</evidence>
<evidence type="ECO:0000256" key="14">
    <source>
        <dbReference type="ARBA" id="ARBA00078796"/>
    </source>
</evidence>
<evidence type="ECO:0000256" key="2">
    <source>
        <dbReference type="ARBA" id="ARBA00004477"/>
    </source>
</evidence>
<dbReference type="EMBL" id="GEDC01030925">
    <property type="protein sequence ID" value="JAS06373.1"/>
    <property type="molecule type" value="Transcribed_RNA"/>
</dbReference>
<dbReference type="Pfam" id="PF22249">
    <property type="entry name" value="ERMP1-TM"/>
    <property type="match status" value="1"/>
</dbReference>
<dbReference type="GO" id="GO:0008235">
    <property type="term" value="F:metalloexopeptidase activity"/>
    <property type="evidence" value="ECO:0007669"/>
    <property type="project" value="InterPro"/>
</dbReference>
<dbReference type="InterPro" id="IPR053973">
    <property type="entry name" value="ERMP1-like_C"/>
</dbReference>
<feature type="transmembrane region" description="Helical" evidence="16">
    <location>
        <begin position="391"/>
        <end position="413"/>
    </location>
</feature>
<dbReference type="AlphaFoldDB" id="A0A1B6BYM8"/>
<evidence type="ECO:0000259" key="18">
    <source>
        <dbReference type="Pfam" id="PF22248"/>
    </source>
</evidence>
<protein>
    <recommendedName>
        <fullName evidence="14">FXNA-like protease</fullName>
    </recommendedName>
</protein>
<evidence type="ECO:0000256" key="16">
    <source>
        <dbReference type="SAM" id="Phobius"/>
    </source>
</evidence>
<dbReference type="GO" id="GO:0046872">
    <property type="term" value="F:metal ion binding"/>
    <property type="evidence" value="ECO:0007669"/>
    <property type="project" value="UniProtKB-KW"/>
</dbReference>
<keyword evidence="12 16" id="KW-0472">Membrane</keyword>
<evidence type="ECO:0000256" key="5">
    <source>
        <dbReference type="ARBA" id="ARBA00022692"/>
    </source>
</evidence>
<keyword evidence="7" id="KW-0378">Hydrolase</keyword>
<accession>A0A1B6BYM8</accession>
<feature type="region of interest" description="Disordered" evidence="15">
    <location>
        <begin position="1"/>
        <end position="24"/>
    </location>
</feature>
<gene>
    <name evidence="20" type="ORF">g.13728</name>
</gene>
<comment type="similarity">
    <text evidence="3">Belongs to the peptidase M28 family.</text>
</comment>
<feature type="domain" description="Endoplasmic reticulum metallopeptidase 1/1-A TM" evidence="19">
    <location>
        <begin position="423"/>
        <end position="638"/>
    </location>
</feature>
<dbReference type="InterPro" id="IPR048024">
    <property type="entry name" value="Fxna-like_M28_dom"/>
</dbReference>
<dbReference type="CDD" id="cd03875">
    <property type="entry name" value="M28_Fxna_like"/>
    <property type="match status" value="1"/>
</dbReference>
<keyword evidence="11" id="KW-0482">Metalloprotease</keyword>
<evidence type="ECO:0000256" key="7">
    <source>
        <dbReference type="ARBA" id="ARBA00022801"/>
    </source>
</evidence>
<reference evidence="20" key="1">
    <citation type="submission" date="2015-12" db="EMBL/GenBank/DDBJ databases">
        <title>De novo transcriptome assembly of four potential Pierce s Disease insect vectors from Arizona vineyards.</title>
        <authorList>
            <person name="Tassone E.E."/>
        </authorList>
    </citation>
    <scope>NUCLEOTIDE SEQUENCE</scope>
</reference>
<dbReference type="SUPFAM" id="SSF53187">
    <property type="entry name" value="Zn-dependent exopeptidases"/>
    <property type="match status" value="1"/>
</dbReference>
<dbReference type="GO" id="GO:0005789">
    <property type="term" value="C:endoplasmic reticulum membrane"/>
    <property type="evidence" value="ECO:0007669"/>
    <property type="project" value="UniProtKB-SubCell"/>
</dbReference>
<proteinExistence type="inferred from homology"/>
<comment type="cofactor">
    <cofactor evidence="1">
        <name>Zn(2+)</name>
        <dbReference type="ChEBI" id="CHEBI:29105"/>
    </cofactor>
</comment>
<evidence type="ECO:0000256" key="3">
    <source>
        <dbReference type="ARBA" id="ARBA00010918"/>
    </source>
</evidence>
<evidence type="ECO:0000256" key="12">
    <source>
        <dbReference type="ARBA" id="ARBA00023136"/>
    </source>
</evidence>
<keyword evidence="10 16" id="KW-1133">Transmembrane helix</keyword>
<evidence type="ECO:0000256" key="11">
    <source>
        <dbReference type="ARBA" id="ARBA00023049"/>
    </source>
</evidence>
<evidence type="ECO:0000256" key="10">
    <source>
        <dbReference type="ARBA" id="ARBA00022989"/>
    </source>
</evidence>
<dbReference type="PANTHER" id="PTHR12147:SF22">
    <property type="entry name" value="ENDOPLASMIC RETICULUM METALLOPEPTIDASE 1"/>
    <property type="match status" value="1"/>
</dbReference>
<evidence type="ECO:0000256" key="15">
    <source>
        <dbReference type="SAM" id="MobiDB-lite"/>
    </source>
</evidence>
<dbReference type="Pfam" id="PF04389">
    <property type="entry name" value="Peptidase_M28"/>
    <property type="match status" value="1"/>
</dbReference>
<name>A0A1B6BYM8_9HEMI</name>